<dbReference type="Proteomes" id="UP001235840">
    <property type="component" value="Unassembled WGS sequence"/>
</dbReference>
<accession>A0ABT9VU99</accession>
<evidence type="ECO:0000313" key="3">
    <source>
        <dbReference type="Proteomes" id="UP001235840"/>
    </source>
</evidence>
<proteinExistence type="predicted"/>
<dbReference type="PANTHER" id="PTHR33169">
    <property type="entry name" value="PADR-FAMILY TRANSCRIPTIONAL REGULATOR"/>
    <property type="match status" value="1"/>
</dbReference>
<gene>
    <name evidence="2" type="ORF">J2S11_000449</name>
</gene>
<dbReference type="GO" id="GO:0003677">
    <property type="term" value="F:DNA binding"/>
    <property type="evidence" value="ECO:0007669"/>
    <property type="project" value="UniProtKB-KW"/>
</dbReference>
<comment type="caution">
    <text evidence="2">The sequence shown here is derived from an EMBL/GenBank/DDBJ whole genome shotgun (WGS) entry which is preliminary data.</text>
</comment>
<dbReference type="InterPro" id="IPR052509">
    <property type="entry name" value="Metal_resp_DNA-bind_regulator"/>
</dbReference>
<dbReference type="InterPro" id="IPR036390">
    <property type="entry name" value="WH_DNA-bd_sf"/>
</dbReference>
<dbReference type="Pfam" id="PF03551">
    <property type="entry name" value="PadR"/>
    <property type="match status" value="1"/>
</dbReference>
<feature type="domain" description="Transcription regulator PadR N-terminal" evidence="1">
    <location>
        <begin position="2"/>
        <end position="71"/>
    </location>
</feature>
<evidence type="ECO:0000259" key="1">
    <source>
        <dbReference type="Pfam" id="PF03551"/>
    </source>
</evidence>
<reference evidence="2 3" key="1">
    <citation type="submission" date="2023-07" db="EMBL/GenBank/DDBJ databases">
        <title>Genomic Encyclopedia of Type Strains, Phase IV (KMG-IV): sequencing the most valuable type-strain genomes for metagenomic binning, comparative biology and taxonomic classification.</title>
        <authorList>
            <person name="Goeker M."/>
        </authorList>
    </citation>
    <scope>NUCLEOTIDE SEQUENCE [LARGE SCALE GENOMIC DNA]</scope>
    <source>
        <strain evidence="2 3">DSM 12751</strain>
    </source>
</reference>
<dbReference type="EMBL" id="JAUSTY010000002">
    <property type="protein sequence ID" value="MDQ0164549.1"/>
    <property type="molecule type" value="Genomic_DNA"/>
</dbReference>
<name>A0ABT9VU99_9BACI</name>
<dbReference type="PANTHER" id="PTHR33169:SF25">
    <property type="entry name" value="DNA-BINDING PROTEIN YIZB-RELATED"/>
    <property type="match status" value="1"/>
</dbReference>
<evidence type="ECO:0000313" key="2">
    <source>
        <dbReference type="EMBL" id="MDQ0164549.1"/>
    </source>
</evidence>
<dbReference type="InterPro" id="IPR005149">
    <property type="entry name" value="Tscrpt_reg_PadR_N"/>
</dbReference>
<dbReference type="InterPro" id="IPR036388">
    <property type="entry name" value="WH-like_DNA-bd_sf"/>
</dbReference>
<keyword evidence="2" id="KW-0238">DNA-binding</keyword>
<dbReference type="Gene3D" id="1.10.10.10">
    <property type="entry name" value="Winged helix-like DNA-binding domain superfamily/Winged helix DNA-binding domain"/>
    <property type="match status" value="1"/>
</dbReference>
<protein>
    <submittedName>
        <fullName evidence="2">DNA-binding PadR family transcriptional regulator</fullName>
    </submittedName>
</protein>
<sequence length="99" mass="11768">MSILQKGKSYGYEIMKELERFNLELKGEGSIYPILTKLKDKQLVHVTRELTDQGRARVYYEINEAGQQYLQRKIEEWMTVQRDIQTLLNEFGHQMEGRS</sequence>
<organism evidence="2 3">
    <name type="scientific">Caldalkalibacillus horti</name>
    <dbReference type="NCBI Taxonomy" id="77523"/>
    <lineage>
        <taxon>Bacteria</taxon>
        <taxon>Bacillati</taxon>
        <taxon>Bacillota</taxon>
        <taxon>Bacilli</taxon>
        <taxon>Bacillales</taxon>
        <taxon>Bacillaceae</taxon>
        <taxon>Caldalkalibacillus</taxon>
    </lineage>
</organism>
<dbReference type="SUPFAM" id="SSF46785">
    <property type="entry name" value="Winged helix' DNA-binding domain"/>
    <property type="match status" value="1"/>
</dbReference>
<keyword evidence="3" id="KW-1185">Reference proteome</keyword>